<dbReference type="Gene3D" id="3.30.160.60">
    <property type="entry name" value="Classic Zinc Finger"/>
    <property type="match status" value="1"/>
</dbReference>
<keyword evidence="9" id="KW-1185">Reference proteome</keyword>
<keyword evidence="3 5" id="KW-0863">Zinc-finger</keyword>
<dbReference type="VEuPathDB" id="VectorBase:GMOY000396"/>
<feature type="domain" description="C2H2-type" evidence="7">
    <location>
        <begin position="452"/>
        <end position="475"/>
    </location>
</feature>
<keyword evidence="4" id="KW-0862">Zinc</keyword>
<dbReference type="SMART" id="SM00355">
    <property type="entry name" value="ZnF_C2H2"/>
    <property type="match status" value="9"/>
</dbReference>
<dbReference type="InterPro" id="IPR050688">
    <property type="entry name" value="Zinc_finger/UBP_domain"/>
</dbReference>
<evidence type="ECO:0000313" key="8">
    <source>
        <dbReference type="EnsemblMetazoa" id="GMOY000396-PA"/>
    </source>
</evidence>
<dbReference type="PANTHER" id="PTHR24403:SF107">
    <property type="entry name" value="ZINC FINGER PROTEIN 521"/>
    <property type="match status" value="1"/>
</dbReference>
<dbReference type="EnsemblMetazoa" id="GMOY000396-RA">
    <property type="protein sequence ID" value="GMOY000396-PA"/>
    <property type="gene ID" value="GMOY000396"/>
</dbReference>
<sequence>MTELNTRFCVLCTTKPADLTNHCIQKHKTESYVSRLTWTQLDDLAVQTNFAELQGPGNQRLPRFKVTCPFCEDILIQPFMTLYDHYSKHTGEYAYMCTHCSFTKPFRADILSHQQNSKNCRRATLKTMYRYPPNTMVIYLHYCSICNYVQLNKANVLKHLREQHSPREAIESNVNNCILAAIQIASRTQADERKLKQLDEIADKVHEGIAVCNEPCGEETEMVDDIRKLKFFQNQVTQDPVSITEIHCSIDANGSIAGMSSALVGQQPRHLLKHLKCEEMDVFEMDMTPLTQFSESTRHPESALTLNESPLRYRSFPANVAYFGLYKCIAEDCYFSTNHTDEMLSHLEDHANSECPPLEYIQCAYCVLRLGECNTAQELIKHIQLQHEYNIYQCSLCSYRSCDASNVSIHQHLMHPYTPKDCCIYMCAKEAITFEQKKSYLTTMQGENVQKIACPYCSAEFFATYHLQKHMELVHKMTSFNLDLLKSYSCIYCPSSDRDQKSIRIHLAVQHPGELPFICDHKITEDVKVDCVQSLKLVNLADAVPPHLLRDVSGYKSTDNAFKQREESQPDIKPDIMVLSEETVKVRLRKLTESTGVPPENLFRCPESTCGGLFSLYELWLRHMKGRHCSLICSCPHCPDTSQENSDREMLELTDFEERIMFLSELLKLLEKKLKELEEKHLNELRHRWLVPNTTDWLENFLMSSVDGTKCHRETVW</sequence>
<protein>
    <recommendedName>
        <fullName evidence="7">C2H2-type domain-containing protein</fullName>
    </recommendedName>
</protein>
<dbReference type="PANTHER" id="PTHR24403">
    <property type="entry name" value="ZINC FINGER PROTEIN"/>
    <property type="match status" value="1"/>
</dbReference>
<evidence type="ECO:0000256" key="6">
    <source>
        <dbReference type="SAM" id="Coils"/>
    </source>
</evidence>
<keyword evidence="6" id="KW-0175">Coiled coil</keyword>
<dbReference type="GO" id="GO:0045944">
    <property type="term" value="P:positive regulation of transcription by RNA polymerase II"/>
    <property type="evidence" value="ECO:0007669"/>
    <property type="project" value="TreeGrafter"/>
</dbReference>
<evidence type="ECO:0000256" key="5">
    <source>
        <dbReference type="PROSITE-ProRule" id="PRU00042"/>
    </source>
</evidence>
<proteinExistence type="predicted"/>
<reference evidence="8" key="1">
    <citation type="submission" date="2020-05" db="UniProtKB">
        <authorList>
            <consortium name="EnsemblMetazoa"/>
        </authorList>
    </citation>
    <scope>IDENTIFICATION</scope>
    <source>
        <strain evidence="8">Yale</strain>
    </source>
</reference>
<evidence type="ECO:0000313" key="9">
    <source>
        <dbReference type="Proteomes" id="UP000092444"/>
    </source>
</evidence>
<dbReference type="STRING" id="37546.A0A1B0FA66"/>
<dbReference type="EMBL" id="CCAG010021692">
    <property type="status" value="NOT_ANNOTATED_CDS"/>
    <property type="molecule type" value="Genomic_DNA"/>
</dbReference>
<accession>A0A1B0FA66</accession>
<feature type="coiled-coil region" evidence="6">
    <location>
        <begin position="653"/>
        <end position="687"/>
    </location>
</feature>
<dbReference type="PhylomeDB" id="A0A1B0FA66"/>
<keyword evidence="2" id="KW-0677">Repeat</keyword>
<dbReference type="EMBL" id="CCAG010021693">
    <property type="status" value="NOT_ANNOTATED_CDS"/>
    <property type="molecule type" value="Genomic_DNA"/>
</dbReference>
<dbReference type="PROSITE" id="PS50157">
    <property type="entry name" value="ZINC_FINGER_C2H2_2"/>
    <property type="match status" value="1"/>
</dbReference>
<keyword evidence="1" id="KW-0479">Metal-binding</keyword>
<dbReference type="InterPro" id="IPR013087">
    <property type="entry name" value="Znf_C2H2_type"/>
</dbReference>
<evidence type="ECO:0000256" key="4">
    <source>
        <dbReference type="ARBA" id="ARBA00022833"/>
    </source>
</evidence>
<evidence type="ECO:0000256" key="3">
    <source>
        <dbReference type="ARBA" id="ARBA00022771"/>
    </source>
</evidence>
<dbReference type="AlphaFoldDB" id="A0A1B0FA66"/>
<name>A0A1B0FA66_GLOMM</name>
<dbReference type="Proteomes" id="UP000092444">
    <property type="component" value="Unassembled WGS sequence"/>
</dbReference>
<dbReference type="GO" id="GO:0008270">
    <property type="term" value="F:zinc ion binding"/>
    <property type="evidence" value="ECO:0007669"/>
    <property type="project" value="UniProtKB-KW"/>
</dbReference>
<dbReference type="GO" id="GO:0005634">
    <property type="term" value="C:nucleus"/>
    <property type="evidence" value="ECO:0007669"/>
    <property type="project" value="TreeGrafter"/>
</dbReference>
<evidence type="ECO:0000256" key="1">
    <source>
        <dbReference type="ARBA" id="ARBA00022723"/>
    </source>
</evidence>
<organism evidence="8 9">
    <name type="scientific">Glossina morsitans morsitans</name>
    <name type="common">Savannah tsetse fly</name>
    <dbReference type="NCBI Taxonomy" id="37546"/>
    <lineage>
        <taxon>Eukaryota</taxon>
        <taxon>Metazoa</taxon>
        <taxon>Ecdysozoa</taxon>
        <taxon>Arthropoda</taxon>
        <taxon>Hexapoda</taxon>
        <taxon>Insecta</taxon>
        <taxon>Pterygota</taxon>
        <taxon>Neoptera</taxon>
        <taxon>Endopterygota</taxon>
        <taxon>Diptera</taxon>
        <taxon>Brachycera</taxon>
        <taxon>Muscomorpha</taxon>
        <taxon>Hippoboscoidea</taxon>
        <taxon>Glossinidae</taxon>
        <taxon>Glossina</taxon>
    </lineage>
</organism>
<evidence type="ECO:0000256" key="2">
    <source>
        <dbReference type="ARBA" id="ARBA00022737"/>
    </source>
</evidence>
<dbReference type="PROSITE" id="PS00028">
    <property type="entry name" value="ZINC_FINGER_C2H2_1"/>
    <property type="match status" value="2"/>
</dbReference>
<evidence type="ECO:0000259" key="7">
    <source>
        <dbReference type="PROSITE" id="PS50157"/>
    </source>
</evidence>